<dbReference type="EMBL" id="GG662743">
    <property type="protein sequence ID" value="EAR92725.2"/>
    <property type="molecule type" value="Genomic_DNA"/>
</dbReference>
<evidence type="ECO:0000313" key="2">
    <source>
        <dbReference type="EMBL" id="EAR92725.2"/>
    </source>
</evidence>
<dbReference type="AlphaFoldDB" id="Q237L6"/>
<feature type="transmembrane region" description="Helical" evidence="1">
    <location>
        <begin position="30"/>
        <end position="55"/>
    </location>
</feature>
<evidence type="ECO:0000313" key="3">
    <source>
        <dbReference type="Proteomes" id="UP000009168"/>
    </source>
</evidence>
<dbReference type="OrthoDB" id="771136at2759"/>
<dbReference type="GO" id="GO:0007131">
    <property type="term" value="P:reciprocal meiotic recombination"/>
    <property type="evidence" value="ECO:0007669"/>
    <property type="project" value="TreeGrafter"/>
</dbReference>
<feature type="transmembrane region" description="Helical" evidence="1">
    <location>
        <begin position="849"/>
        <end position="867"/>
    </location>
</feature>
<proteinExistence type="predicted"/>
<dbReference type="RefSeq" id="XP_001012970.2">
    <property type="nucleotide sequence ID" value="XM_001012970.2"/>
</dbReference>
<organism evidence="2 3">
    <name type="scientific">Tetrahymena thermophila (strain SB210)</name>
    <dbReference type="NCBI Taxonomy" id="312017"/>
    <lineage>
        <taxon>Eukaryota</taxon>
        <taxon>Sar</taxon>
        <taxon>Alveolata</taxon>
        <taxon>Ciliophora</taxon>
        <taxon>Intramacronucleata</taxon>
        <taxon>Oligohymenophorea</taxon>
        <taxon>Hymenostomatida</taxon>
        <taxon>Tetrahymenina</taxon>
        <taxon>Tetrahymenidae</taxon>
        <taxon>Tetrahymena</taxon>
    </lineage>
</organism>
<keyword evidence="3" id="KW-1185">Reference proteome</keyword>
<keyword evidence="1" id="KW-1133">Transmembrane helix</keyword>
<reference evidence="3" key="1">
    <citation type="journal article" date="2006" name="PLoS Biol.">
        <title>Macronuclear genome sequence of the ciliate Tetrahymena thermophila, a model eukaryote.</title>
        <authorList>
            <person name="Eisen J.A."/>
            <person name="Coyne R.S."/>
            <person name="Wu M."/>
            <person name="Wu D."/>
            <person name="Thiagarajan M."/>
            <person name="Wortman J.R."/>
            <person name="Badger J.H."/>
            <person name="Ren Q."/>
            <person name="Amedeo P."/>
            <person name="Jones K.M."/>
            <person name="Tallon L.J."/>
            <person name="Delcher A.L."/>
            <person name="Salzberg S.L."/>
            <person name="Silva J.C."/>
            <person name="Haas B.J."/>
            <person name="Majoros W.H."/>
            <person name="Farzad M."/>
            <person name="Carlton J.M."/>
            <person name="Smith R.K. Jr."/>
            <person name="Garg J."/>
            <person name="Pearlman R.E."/>
            <person name="Karrer K.M."/>
            <person name="Sun L."/>
            <person name="Manning G."/>
            <person name="Elde N.C."/>
            <person name="Turkewitz A.P."/>
            <person name="Asai D.J."/>
            <person name="Wilkes D.E."/>
            <person name="Wang Y."/>
            <person name="Cai H."/>
            <person name="Collins K."/>
            <person name="Stewart B.A."/>
            <person name="Lee S.R."/>
            <person name="Wilamowska K."/>
            <person name="Weinberg Z."/>
            <person name="Ruzzo W.L."/>
            <person name="Wloga D."/>
            <person name="Gaertig J."/>
            <person name="Frankel J."/>
            <person name="Tsao C.-C."/>
            <person name="Gorovsky M.A."/>
            <person name="Keeling P.J."/>
            <person name="Waller R.F."/>
            <person name="Patron N.J."/>
            <person name="Cherry J.M."/>
            <person name="Stover N.A."/>
            <person name="Krieger C.J."/>
            <person name="del Toro C."/>
            <person name="Ryder H.F."/>
            <person name="Williamson S.C."/>
            <person name="Barbeau R.A."/>
            <person name="Hamilton E.P."/>
            <person name="Orias E."/>
        </authorList>
    </citation>
    <scope>NUCLEOTIDE SEQUENCE [LARGE SCALE GENOMIC DNA]</scope>
    <source>
        <strain evidence="3">SB210</strain>
    </source>
</reference>
<name>Q237L6_TETTS</name>
<dbReference type="PANTHER" id="PTHR31398">
    <property type="entry name" value="MEIOTIC NUCLEAR DIVISION PROTEIN 1 HOMOLOG"/>
    <property type="match status" value="1"/>
</dbReference>
<gene>
    <name evidence="2" type="ORF">TTHERM_00321700</name>
</gene>
<dbReference type="HOGENOM" id="CLU_013044_2_0_1"/>
<evidence type="ECO:0000256" key="1">
    <source>
        <dbReference type="SAM" id="Phobius"/>
    </source>
</evidence>
<keyword evidence="1" id="KW-0472">Membrane</keyword>
<dbReference type="GeneID" id="7829875"/>
<accession>Q237L6</accession>
<feature type="transmembrane region" description="Helical" evidence="1">
    <location>
        <begin position="310"/>
        <end position="328"/>
    </location>
</feature>
<protein>
    <submittedName>
        <fullName evidence="2">Transmembrane protein, putative</fullName>
    </submittedName>
</protein>
<dbReference type="Proteomes" id="UP000009168">
    <property type="component" value="Unassembled WGS sequence"/>
</dbReference>
<dbReference type="KEGG" id="tet:TTHERM_00321700"/>
<keyword evidence="1 2" id="KW-0812">Transmembrane</keyword>
<dbReference type="PANTHER" id="PTHR31398:SF0">
    <property type="entry name" value="MEIOTIC NUCLEAR DIVISION PROTEIN 1 HOMOLOG"/>
    <property type="match status" value="1"/>
</dbReference>
<sequence>MNKYISKIDLFSQQFQFNIGQNQIKKSTPLGVILSLVIIIVGASYYSYLFCLLFTNQLEPNYKSQEFITEDSIDINLSQDLVGFRFEYDFNMPIDILQAQKNQTYLVYLAYFYYVNNGNTQLIQLNIVKCQNPNLINFYCLDFSNVSNYTLTLNTKQNIQSYVDIFIYGCLDQDFFKTSVPENCASQDQIDAVINGMNAGIRLKLFTSQFNVGTIQNQINYRNAFIYTVGDQLIQSTFKTQKSVTTVKDGLFVLSSRNYSSPIKYDLFNQIYDRQYSLENIGQSGYSFIQIIMDEIVQQTKIQYPTIPDVLALGNGIITLLMVLGIFGRMSSFLSIRNDFFLLVLQNLYQGKYLDILQNNQILQNQEETKQKIELNSSDSNQTLEEWKKRSPSMRYSNYNQQLIKTKQAIDCQQQQLKKFRGISDMIEEKKVCEYKFQNACESYNAQINFNHQIFNTNCINISELPNLTFIHGTHYILKGEEYVLQENSGSYQQTVETAQSNVKMSSSSAQCIVTFMLLDIPKMKKISFTKELGFLNLRMNTFLTKLDLFSSQFHFNIGKDQIKKSTPLGLILSLIIISVGLSYYSYLFWLLFTNQLEPNYKSQEFITEDSIDISLSQDLVGFRFEYDFNLPIENLQAQNNKTYLVYMAYFYYVNNGDTQLFQLNIVKCQNPNLINFYCLDFSNLTNYTLTLNTKQNIQSYIDIFIYGCLDQDIFKTSIPENCANQDEINQVINGINSGVRLKLFTSQFNVGTIQNQINYRNAYIYTMGNKLVQSTFKTQKSITTVKDGLFILSSRNYSSPIKYDLSNYFYDRQYSLENSGQSGYSFIQIIMDEIIQQRKIQYPTVPDVLALGNSIITLLMIFGFFGKVSSFKSIRKDFFLLILQNLYQGKYFDILQSNQTHQKEEEKKYKTELNSSNSNLKLDEWKKQSPSVRFCNYNQQSIKTKQSLDCEQKLQKKFRGISHMIQMIDEKRVCESKYQNEPESQKTQINFSKILSNFKIFQNEEFSKKVFQKLFYKSSDKKEQNKEEQVHNKKAKKVIEEQLNKHLDIFQIFQDVIFIKKAIMILLDKDQLATIRLVGCSSNYLDRLANGLNKIKINIESQNHFEEQLEIFESKQLQFEKIQQFLEKCKNNKNLDQIDKRILSSLV</sequence>
<feature type="transmembrane region" description="Helical" evidence="1">
    <location>
        <begin position="569"/>
        <end position="593"/>
    </location>
</feature>
<dbReference type="GO" id="GO:0005634">
    <property type="term" value="C:nucleus"/>
    <property type="evidence" value="ECO:0007669"/>
    <property type="project" value="TreeGrafter"/>
</dbReference>
<dbReference type="InParanoid" id="Q237L6"/>